<name>A0A7R8WBW4_9CRUS</name>
<accession>A0A7R8WBW4</accession>
<feature type="region of interest" description="Disordered" evidence="1">
    <location>
        <begin position="1"/>
        <end position="32"/>
    </location>
</feature>
<feature type="compositionally biased region" description="Basic and acidic residues" evidence="1">
    <location>
        <begin position="17"/>
        <end position="32"/>
    </location>
</feature>
<gene>
    <name evidence="2" type="ORF">CTOB1V02_LOCUS6638</name>
</gene>
<protein>
    <submittedName>
        <fullName evidence="2">Uncharacterized protein</fullName>
    </submittedName>
</protein>
<evidence type="ECO:0000256" key="1">
    <source>
        <dbReference type="SAM" id="MobiDB-lite"/>
    </source>
</evidence>
<dbReference type="EMBL" id="OB661692">
    <property type="protein sequence ID" value="CAD7228760.1"/>
    <property type="molecule type" value="Genomic_DNA"/>
</dbReference>
<dbReference type="AlphaFoldDB" id="A0A7R8WBW4"/>
<organism evidence="2">
    <name type="scientific">Cyprideis torosa</name>
    <dbReference type="NCBI Taxonomy" id="163714"/>
    <lineage>
        <taxon>Eukaryota</taxon>
        <taxon>Metazoa</taxon>
        <taxon>Ecdysozoa</taxon>
        <taxon>Arthropoda</taxon>
        <taxon>Crustacea</taxon>
        <taxon>Oligostraca</taxon>
        <taxon>Ostracoda</taxon>
        <taxon>Podocopa</taxon>
        <taxon>Podocopida</taxon>
        <taxon>Cytherocopina</taxon>
        <taxon>Cytheroidea</taxon>
        <taxon>Cytherideidae</taxon>
        <taxon>Cyprideis</taxon>
    </lineage>
</organism>
<proteinExistence type="predicted"/>
<reference evidence="2" key="1">
    <citation type="submission" date="2020-11" db="EMBL/GenBank/DDBJ databases">
        <authorList>
            <person name="Tran Van P."/>
        </authorList>
    </citation>
    <scope>NUCLEOTIDE SEQUENCE</scope>
</reference>
<evidence type="ECO:0000313" key="2">
    <source>
        <dbReference type="EMBL" id="CAD7228760.1"/>
    </source>
</evidence>
<sequence>MRLTPPESDSSSLNSMELERDRGRHDDSDTGSKRAITFCLSHCTMSCSHRNSKCCSQKQC</sequence>